<dbReference type="InterPro" id="IPR008756">
    <property type="entry name" value="Peptidase_M56"/>
</dbReference>
<evidence type="ECO:0000259" key="3">
    <source>
        <dbReference type="Pfam" id="PF05569"/>
    </source>
</evidence>
<feature type="transmembrane region" description="Helical" evidence="2">
    <location>
        <begin position="46"/>
        <end position="66"/>
    </location>
</feature>
<dbReference type="PANTHER" id="PTHR34978:SF3">
    <property type="entry name" value="SLR0241 PROTEIN"/>
    <property type="match status" value="1"/>
</dbReference>
<evidence type="ECO:0000313" key="5">
    <source>
        <dbReference type="Proteomes" id="UP001059380"/>
    </source>
</evidence>
<keyword evidence="2" id="KW-0812">Transmembrane</keyword>
<dbReference type="KEGG" id="orp:MOP44_25565"/>
<dbReference type="Gene3D" id="3.30.2010.10">
    <property type="entry name" value="Metalloproteases ('zincins'), catalytic domain"/>
    <property type="match status" value="1"/>
</dbReference>
<evidence type="ECO:0000256" key="2">
    <source>
        <dbReference type="SAM" id="Phobius"/>
    </source>
</evidence>
<protein>
    <recommendedName>
        <fullName evidence="3">Peptidase M56 domain-containing protein</fullName>
    </recommendedName>
</protein>
<dbReference type="AlphaFoldDB" id="A0A9J7BN31"/>
<dbReference type="RefSeq" id="WP_260793416.1">
    <property type="nucleotide sequence ID" value="NZ_CP093313.1"/>
</dbReference>
<sequence length="598" mass="64206">MSQSVQGIGQAIAWTLIHFCWQAAMIAAAYGVAARMTAHRSSHVRYTVALTALVSMFAAALLTFAFQMAPRGEVWNASAVQVAVGDFPRSAAPGRAPAAAAFAAGEQLAERMPSYLLWIDGLWLIGVCGLAFRNAGGLWIIRRLRSRAEKNLAPADVQERFARIVVALGLKREVMLRLSDAIAGPVTVGALKTMVLLPFSALSGLGPEELEVVLAHELAHVRRADFMWNLLQTVAETLFFFHPAVWWISGRVRHERELCCDDLALEVCPNPVVYASALFHLEEQRSRQLHMAMALDGNQGRQTLRMRIARILGDHAAFAVPAERRFSIAAVVAGALVLVLSAPQVIASLKPQVAPAVATVAKAMAEVTRPAAAVPVAKAIAAPASQTAQTASAKPSPAPQPTQQSASAASGSTSGSGSHETYIDRMKAAGYDEDLDKLISMKIQGVTPEYAKAMAQVGLGKPTADELVSCKIQGVEPETIAQLKQQGLEVKSFNDAVSYRIFSVTPEFVQGMKAAGFSDLDSKKLLSMRVQGVTPEYAKQVSQQFPGLSADDLISSKIFNINPDFIASAKAHGFKDLTFKKLVQIRISGILDDESAKQ</sequence>
<proteinExistence type="predicted"/>
<reference evidence="4" key="1">
    <citation type="submission" date="2021-04" db="EMBL/GenBank/DDBJ databases">
        <title>Phylogenetic analysis of Acidobacteriaceae.</title>
        <authorList>
            <person name="Qiu L."/>
            <person name="Zhang Q."/>
        </authorList>
    </citation>
    <scope>NUCLEOTIDE SEQUENCE</scope>
    <source>
        <strain evidence="4">DSM 25168</strain>
    </source>
</reference>
<dbReference type="Proteomes" id="UP001059380">
    <property type="component" value="Chromosome"/>
</dbReference>
<dbReference type="InterPro" id="IPR052173">
    <property type="entry name" value="Beta-lactam_resp_regulator"/>
</dbReference>
<feature type="domain" description="Peptidase M56" evidence="3">
    <location>
        <begin position="97"/>
        <end position="309"/>
    </location>
</feature>
<feature type="transmembrane region" description="Helical" evidence="2">
    <location>
        <begin position="121"/>
        <end position="141"/>
    </location>
</feature>
<keyword evidence="5" id="KW-1185">Reference proteome</keyword>
<dbReference type="Pfam" id="PF05569">
    <property type="entry name" value="Peptidase_M56"/>
    <property type="match status" value="1"/>
</dbReference>
<gene>
    <name evidence="4" type="ORF">MOP44_25565</name>
</gene>
<feature type="transmembrane region" description="Helical" evidence="2">
    <location>
        <begin position="12"/>
        <end position="34"/>
    </location>
</feature>
<dbReference type="PANTHER" id="PTHR34978">
    <property type="entry name" value="POSSIBLE SENSOR-TRANSDUCER PROTEIN BLAR"/>
    <property type="match status" value="1"/>
</dbReference>
<feature type="region of interest" description="Disordered" evidence="1">
    <location>
        <begin position="387"/>
        <end position="420"/>
    </location>
</feature>
<organism evidence="4 5">
    <name type="scientific">Occallatibacter riparius</name>
    <dbReference type="NCBI Taxonomy" id="1002689"/>
    <lineage>
        <taxon>Bacteria</taxon>
        <taxon>Pseudomonadati</taxon>
        <taxon>Acidobacteriota</taxon>
        <taxon>Terriglobia</taxon>
        <taxon>Terriglobales</taxon>
        <taxon>Acidobacteriaceae</taxon>
        <taxon>Occallatibacter</taxon>
    </lineage>
</organism>
<feature type="compositionally biased region" description="Low complexity" evidence="1">
    <location>
        <begin position="387"/>
        <end position="418"/>
    </location>
</feature>
<evidence type="ECO:0000256" key="1">
    <source>
        <dbReference type="SAM" id="MobiDB-lite"/>
    </source>
</evidence>
<keyword evidence="2" id="KW-0472">Membrane</keyword>
<keyword evidence="2" id="KW-1133">Transmembrane helix</keyword>
<feature type="transmembrane region" description="Helical" evidence="2">
    <location>
        <begin position="326"/>
        <end position="346"/>
    </location>
</feature>
<name>A0A9J7BN31_9BACT</name>
<dbReference type="EMBL" id="CP093313">
    <property type="protein sequence ID" value="UWZ83913.1"/>
    <property type="molecule type" value="Genomic_DNA"/>
</dbReference>
<dbReference type="CDD" id="cd07341">
    <property type="entry name" value="M56_BlaR1_MecR1_like"/>
    <property type="match status" value="1"/>
</dbReference>
<accession>A0A9J7BN31</accession>
<evidence type="ECO:0000313" key="4">
    <source>
        <dbReference type="EMBL" id="UWZ83913.1"/>
    </source>
</evidence>